<protein>
    <submittedName>
        <fullName evidence="3">PadR family transcriptional regulator</fullName>
    </submittedName>
</protein>
<dbReference type="Pfam" id="PF03551">
    <property type="entry name" value="PadR"/>
    <property type="match status" value="1"/>
</dbReference>
<evidence type="ECO:0000313" key="4">
    <source>
        <dbReference type="Proteomes" id="UP001596337"/>
    </source>
</evidence>
<name>A0ABW2BTM0_9PSEU</name>
<accession>A0ABW2BTM0</accession>
<dbReference type="InterPro" id="IPR005149">
    <property type="entry name" value="Tscrpt_reg_PadR_N"/>
</dbReference>
<dbReference type="InterPro" id="IPR018309">
    <property type="entry name" value="Tscrpt_reg_PadR_C"/>
</dbReference>
<reference evidence="4" key="1">
    <citation type="journal article" date="2019" name="Int. J. Syst. Evol. Microbiol.">
        <title>The Global Catalogue of Microorganisms (GCM) 10K type strain sequencing project: providing services to taxonomists for standard genome sequencing and annotation.</title>
        <authorList>
            <consortium name="The Broad Institute Genomics Platform"/>
            <consortium name="The Broad Institute Genome Sequencing Center for Infectious Disease"/>
            <person name="Wu L."/>
            <person name="Ma J."/>
        </authorList>
    </citation>
    <scope>NUCLEOTIDE SEQUENCE [LARGE SCALE GENOMIC DNA]</scope>
    <source>
        <strain evidence="4">KCTC 32255</strain>
    </source>
</reference>
<dbReference type="EMBL" id="JBHSXX010000001">
    <property type="protein sequence ID" value="MFC6866371.1"/>
    <property type="molecule type" value="Genomic_DNA"/>
</dbReference>
<dbReference type="PANTHER" id="PTHR43252">
    <property type="entry name" value="TRANSCRIPTIONAL REGULATOR YQJI"/>
    <property type="match status" value="1"/>
</dbReference>
<gene>
    <name evidence="3" type="ORF">ACFQGD_04365</name>
</gene>
<dbReference type="Proteomes" id="UP001596337">
    <property type="component" value="Unassembled WGS sequence"/>
</dbReference>
<keyword evidence="4" id="KW-1185">Reference proteome</keyword>
<evidence type="ECO:0000259" key="1">
    <source>
        <dbReference type="Pfam" id="PF03551"/>
    </source>
</evidence>
<dbReference type="InterPro" id="IPR036390">
    <property type="entry name" value="WH_DNA-bd_sf"/>
</dbReference>
<feature type="domain" description="Transcription regulator PadR C-terminal" evidence="2">
    <location>
        <begin position="99"/>
        <end position="174"/>
    </location>
</feature>
<evidence type="ECO:0000259" key="2">
    <source>
        <dbReference type="Pfam" id="PF10400"/>
    </source>
</evidence>
<comment type="caution">
    <text evidence="3">The sequence shown here is derived from an EMBL/GenBank/DDBJ whole genome shotgun (WGS) entry which is preliminary data.</text>
</comment>
<evidence type="ECO:0000313" key="3">
    <source>
        <dbReference type="EMBL" id="MFC6866371.1"/>
    </source>
</evidence>
<dbReference type="Pfam" id="PF10400">
    <property type="entry name" value="Vir_act_alpha_C"/>
    <property type="match status" value="1"/>
</dbReference>
<dbReference type="Gene3D" id="1.10.10.10">
    <property type="entry name" value="Winged helix-like DNA-binding domain superfamily/Winged helix DNA-binding domain"/>
    <property type="match status" value="1"/>
</dbReference>
<proteinExistence type="predicted"/>
<organism evidence="3 4">
    <name type="scientific">Haloechinothrix salitolerans</name>
    <dbReference type="NCBI Taxonomy" id="926830"/>
    <lineage>
        <taxon>Bacteria</taxon>
        <taxon>Bacillati</taxon>
        <taxon>Actinomycetota</taxon>
        <taxon>Actinomycetes</taxon>
        <taxon>Pseudonocardiales</taxon>
        <taxon>Pseudonocardiaceae</taxon>
        <taxon>Haloechinothrix</taxon>
    </lineage>
</organism>
<dbReference type="SUPFAM" id="SSF46785">
    <property type="entry name" value="Winged helix' DNA-binding domain"/>
    <property type="match status" value="1"/>
</dbReference>
<dbReference type="InterPro" id="IPR036388">
    <property type="entry name" value="WH-like_DNA-bd_sf"/>
</dbReference>
<sequence>MSRVRLSTTSYVVLGMIALRGPSTSYDLKRAIGRSVGYFWNFPHAQLYSEPKRLEEAGLLELDEEESGRRRKIYSITESGRAALQDWLAEPVNAHFELRDIAEIKLFFNELAGPEDVARLAKDQIEQHQRRIAEYEQMQHRYGDVADVAPRMITLRLGLGMEYAALDFWRDVAARAERGEFS</sequence>
<dbReference type="PANTHER" id="PTHR43252:SF2">
    <property type="entry name" value="TRANSCRIPTION REGULATOR, PADR-LIKE FAMILY"/>
    <property type="match status" value="1"/>
</dbReference>
<dbReference type="Gene3D" id="6.10.140.190">
    <property type="match status" value="1"/>
</dbReference>
<feature type="domain" description="Transcription regulator PadR N-terminal" evidence="1">
    <location>
        <begin position="13"/>
        <end position="85"/>
    </location>
</feature>
<dbReference type="RefSeq" id="WP_345401911.1">
    <property type="nucleotide sequence ID" value="NZ_BAABLA010000108.1"/>
</dbReference>